<accession>U1PE33</accession>
<dbReference type="AlphaFoldDB" id="U1PE33"/>
<feature type="compositionally biased region" description="Low complexity" evidence="1">
    <location>
        <begin position="18"/>
        <end position="29"/>
    </location>
</feature>
<organism evidence="2 3">
    <name type="scientific">Actinomyces graevenitzii F0530</name>
    <dbReference type="NCBI Taxonomy" id="1321817"/>
    <lineage>
        <taxon>Bacteria</taxon>
        <taxon>Bacillati</taxon>
        <taxon>Actinomycetota</taxon>
        <taxon>Actinomycetes</taxon>
        <taxon>Actinomycetales</taxon>
        <taxon>Actinomycetaceae</taxon>
        <taxon>Actinomyces</taxon>
    </lineage>
</organism>
<gene>
    <name evidence="2" type="ORF">HMPREF1978_01435</name>
</gene>
<evidence type="ECO:0000256" key="1">
    <source>
        <dbReference type="SAM" id="MobiDB-lite"/>
    </source>
</evidence>
<feature type="region of interest" description="Disordered" evidence="1">
    <location>
        <begin position="1"/>
        <end position="30"/>
    </location>
</feature>
<dbReference type="EMBL" id="AWSC01000060">
    <property type="protein sequence ID" value="ERH14865.1"/>
    <property type="molecule type" value="Genomic_DNA"/>
</dbReference>
<protein>
    <submittedName>
        <fullName evidence="2">Uncharacterized protein</fullName>
    </submittedName>
</protein>
<dbReference type="HOGENOM" id="CLU_2857521_0_0_11"/>
<name>U1PE33_9ACTO</name>
<sequence length="64" mass="7169">MPEICHTQTGLDGGNLATPQPQKSPKTPQNVTQATFKYVFRSVRDLPHTFFVYPQVAPDVINQL</sequence>
<evidence type="ECO:0000313" key="2">
    <source>
        <dbReference type="EMBL" id="ERH14865.1"/>
    </source>
</evidence>
<reference evidence="2 3" key="1">
    <citation type="submission" date="2013-08" db="EMBL/GenBank/DDBJ databases">
        <authorList>
            <person name="Weinstock G."/>
            <person name="Sodergren E."/>
            <person name="Wylie T."/>
            <person name="Fulton L."/>
            <person name="Fulton R."/>
            <person name="Fronick C."/>
            <person name="O'Laughlin M."/>
            <person name="Godfrey J."/>
            <person name="Miner T."/>
            <person name="Herter B."/>
            <person name="Appelbaum E."/>
            <person name="Cordes M."/>
            <person name="Lek S."/>
            <person name="Wollam A."/>
            <person name="Pepin K.H."/>
            <person name="Palsikar V.B."/>
            <person name="Mitreva M."/>
            <person name="Wilson R.K."/>
        </authorList>
    </citation>
    <scope>NUCLEOTIDE SEQUENCE [LARGE SCALE GENOMIC DNA]</scope>
    <source>
        <strain evidence="2 3">F0530</strain>
    </source>
</reference>
<dbReference type="Proteomes" id="UP000016481">
    <property type="component" value="Unassembled WGS sequence"/>
</dbReference>
<feature type="compositionally biased region" description="Polar residues" evidence="1">
    <location>
        <begin position="1"/>
        <end position="10"/>
    </location>
</feature>
<evidence type="ECO:0000313" key="3">
    <source>
        <dbReference type="Proteomes" id="UP000016481"/>
    </source>
</evidence>
<comment type="caution">
    <text evidence="2">The sequence shown here is derived from an EMBL/GenBank/DDBJ whole genome shotgun (WGS) entry which is preliminary data.</text>
</comment>
<proteinExistence type="predicted"/>